<accession>A0A1E5XRZ2</accession>
<evidence type="ECO:0000256" key="5">
    <source>
        <dbReference type="ARBA" id="ARBA00038306"/>
    </source>
</evidence>
<comment type="similarity">
    <text evidence="5">Belongs to the Omp25/RopB family.</text>
</comment>
<evidence type="ECO:0000256" key="4">
    <source>
        <dbReference type="ARBA" id="ARBA00023237"/>
    </source>
</evidence>
<dbReference type="AlphaFoldDB" id="A0A1E5XRZ2"/>
<evidence type="ECO:0000256" key="6">
    <source>
        <dbReference type="SAM" id="SignalP"/>
    </source>
</evidence>
<keyword evidence="2 6" id="KW-0732">Signal</keyword>
<keyword evidence="3" id="KW-0472">Membrane</keyword>
<feature type="domain" description="Outer membrane protein beta-barrel" evidence="7">
    <location>
        <begin position="11"/>
        <end position="209"/>
    </location>
</feature>
<evidence type="ECO:0000259" key="7">
    <source>
        <dbReference type="Pfam" id="PF13505"/>
    </source>
</evidence>
<feature type="chain" id="PRO_5009190442" description="Outer membrane protein beta-barrel domain-containing protein" evidence="6">
    <location>
        <begin position="22"/>
        <end position="209"/>
    </location>
</feature>
<dbReference type="Proteomes" id="UP000095463">
    <property type="component" value="Unassembled WGS sequence"/>
</dbReference>
<evidence type="ECO:0000313" key="9">
    <source>
        <dbReference type="Proteomes" id="UP000095463"/>
    </source>
</evidence>
<keyword evidence="4" id="KW-0998">Cell outer membrane</keyword>
<dbReference type="Pfam" id="PF13505">
    <property type="entry name" value="OMP_b-brl"/>
    <property type="match status" value="1"/>
</dbReference>
<feature type="signal peptide" evidence="6">
    <location>
        <begin position="1"/>
        <end position="21"/>
    </location>
</feature>
<dbReference type="InterPro" id="IPR027385">
    <property type="entry name" value="Beta-barrel_OMP"/>
</dbReference>
<dbReference type="InterPro" id="IPR051692">
    <property type="entry name" value="OMP-like"/>
</dbReference>
<evidence type="ECO:0000256" key="3">
    <source>
        <dbReference type="ARBA" id="ARBA00023136"/>
    </source>
</evidence>
<evidence type="ECO:0000313" key="8">
    <source>
        <dbReference type="EMBL" id="OEO31382.1"/>
    </source>
</evidence>
<name>A0A1E5XRZ2_9HYPH</name>
<sequence>MTTRILAALALAGLLTGTAAAADLYVPSPDQAIVSASRDWTGFYIGAHAGYADFDAAHFGDDSDLATLNGWQGGVQAGYNAQFDSIVLGVEADVSAAGILEGSDTDHWDEEDGINGLATLRGRLGFAVGDLLLYSTAGLAVANLDVSDESQTIGGWVAGVGAEYMVTDTVSLKAEYLYTNFGTVEVDGYGDDEFDIDGSAVRLGVNFHF</sequence>
<evidence type="ECO:0000256" key="1">
    <source>
        <dbReference type="ARBA" id="ARBA00004442"/>
    </source>
</evidence>
<dbReference type="SUPFAM" id="SSF56925">
    <property type="entry name" value="OMPA-like"/>
    <property type="match status" value="1"/>
</dbReference>
<proteinExistence type="inferred from homology"/>
<comment type="caution">
    <text evidence="8">The sequence shown here is derived from an EMBL/GenBank/DDBJ whole genome shotgun (WGS) entry which is preliminary data.</text>
</comment>
<evidence type="ECO:0000256" key="2">
    <source>
        <dbReference type="ARBA" id="ARBA00022729"/>
    </source>
</evidence>
<dbReference type="PANTHER" id="PTHR34001:SF3">
    <property type="entry name" value="BLL7405 PROTEIN"/>
    <property type="match status" value="1"/>
</dbReference>
<organism evidence="8 9">
    <name type="scientific">Devosia insulae DS-56</name>
    <dbReference type="NCBI Taxonomy" id="1116389"/>
    <lineage>
        <taxon>Bacteria</taxon>
        <taxon>Pseudomonadati</taxon>
        <taxon>Pseudomonadota</taxon>
        <taxon>Alphaproteobacteria</taxon>
        <taxon>Hyphomicrobiales</taxon>
        <taxon>Devosiaceae</taxon>
        <taxon>Devosia</taxon>
    </lineage>
</organism>
<dbReference type="EMBL" id="LAJE02000160">
    <property type="protein sequence ID" value="OEO31382.1"/>
    <property type="molecule type" value="Genomic_DNA"/>
</dbReference>
<dbReference type="OrthoDB" id="7946393at2"/>
<reference evidence="8 9" key="1">
    <citation type="journal article" date="2015" name="Genome Announc.">
        <title>Genome Assemblies of Three Soil-Associated Devosia species: D. insulae, D. limi, and D. soli.</title>
        <authorList>
            <person name="Hassan Y.I."/>
            <person name="Lepp D."/>
            <person name="Zhou T."/>
        </authorList>
    </citation>
    <scope>NUCLEOTIDE SEQUENCE [LARGE SCALE GENOMIC DNA]</scope>
    <source>
        <strain evidence="8 9">DS-56</strain>
    </source>
</reference>
<dbReference type="PANTHER" id="PTHR34001">
    <property type="entry name" value="BLL7405 PROTEIN"/>
    <property type="match status" value="1"/>
</dbReference>
<protein>
    <recommendedName>
        <fullName evidence="7">Outer membrane protein beta-barrel domain-containing protein</fullName>
    </recommendedName>
</protein>
<dbReference type="GO" id="GO:0009279">
    <property type="term" value="C:cell outer membrane"/>
    <property type="evidence" value="ECO:0007669"/>
    <property type="project" value="UniProtKB-SubCell"/>
</dbReference>
<dbReference type="InterPro" id="IPR011250">
    <property type="entry name" value="OMP/PagP_B-barrel"/>
</dbReference>
<dbReference type="RefSeq" id="WP_069909441.1">
    <property type="nucleotide sequence ID" value="NZ_LAJE02000160.1"/>
</dbReference>
<dbReference type="Gene3D" id="2.40.160.20">
    <property type="match status" value="1"/>
</dbReference>
<comment type="subcellular location">
    <subcellularLocation>
        <location evidence="1">Cell outer membrane</location>
    </subcellularLocation>
</comment>
<keyword evidence="9" id="KW-1185">Reference proteome</keyword>
<gene>
    <name evidence="8" type="ORF">VW23_016555</name>
</gene>